<reference evidence="4 5" key="1">
    <citation type="submission" date="2015-09" db="EMBL/GenBank/DDBJ databases">
        <title>Atta colombica WGS genome.</title>
        <authorList>
            <person name="Nygaard S."/>
            <person name="Hu H."/>
            <person name="Boomsma J."/>
            <person name="Zhang G."/>
        </authorList>
    </citation>
    <scope>NUCLEOTIDE SEQUENCE [LARGE SCALE GENOMIC DNA]</scope>
    <source>
        <strain evidence="4">Treedump-2</strain>
        <tissue evidence="4">Whole body</tissue>
    </source>
</reference>
<evidence type="ECO:0000256" key="1">
    <source>
        <dbReference type="ARBA" id="ARBA00038048"/>
    </source>
</evidence>
<feature type="transmembrane region" description="Helical" evidence="2">
    <location>
        <begin position="325"/>
        <end position="348"/>
    </location>
</feature>
<sequence>MYSRRRNFYKCQAMVIKFDGNVNDRYGNLTKKTELKSADSEHYLVIIRELFDQGDYRKMANDRLDMVIFGATGYTGKYVVKNAIHMCKDQKMKFGIAGRRKEALDAVVKEFVSDIADVSVILADVKDEESLKKMTERAKILVNCCGPYRFYGEPVIKTCIATCTHYVDITAEEQFMIEMELKYNEAAKEAGIYIVSACGLDCIPSELGVIFTQQKFEGEMNAIEIYMSMWLSAIDKIGPICNYGTWITFVYNLAHAKELPALRKKLYPIKLPEFVPKLKSRSVLHRSDVSEGWSSPFPSIDRSVALRTQRFLYEKYKERPAQVQFYVTLKYFFEFLMMATIGMFILVLSRTACGRNLLLRYPALFSLGIISSNLEMLKPTYFSVTFNASGWTEKLAEPTDKHTDPPNKKVITKMSSDSPGYELTSITVILSAITILNETDKMPDNGGVLTPGAAFGKTSLIEKLIKHNIKFEVISSMEK</sequence>
<comment type="similarity">
    <text evidence="1">Belongs to the saccharopine dehydrogenase family.</text>
</comment>
<evidence type="ECO:0000313" key="5">
    <source>
        <dbReference type="Proteomes" id="UP000078540"/>
    </source>
</evidence>
<dbReference type="PANTHER" id="PTHR12286">
    <property type="entry name" value="SACCHAROPINE DEHYDROGENASE-LIKE OXIDOREDUCTASE"/>
    <property type="match status" value="1"/>
</dbReference>
<evidence type="ECO:0000313" key="4">
    <source>
        <dbReference type="EMBL" id="KYM77011.1"/>
    </source>
</evidence>
<dbReference type="GO" id="GO:0005739">
    <property type="term" value="C:mitochondrion"/>
    <property type="evidence" value="ECO:0007669"/>
    <property type="project" value="TreeGrafter"/>
</dbReference>
<dbReference type="Gene3D" id="3.40.50.720">
    <property type="entry name" value="NAD(P)-binding Rossmann-like Domain"/>
    <property type="match status" value="1"/>
</dbReference>
<organism evidence="4 5">
    <name type="scientific">Atta colombica</name>
    <dbReference type="NCBI Taxonomy" id="520822"/>
    <lineage>
        <taxon>Eukaryota</taxon>
        <taxon>Metazoa</taxon>
        <taxon>Ecdysozoa</taxon>
        <taxon>Arthropoda</taxon>
        <taxon>Hexapoda</taxon>
        <taxon>Insecta</taxon>
        <taxon>Pterygota</taxon>
        <taxon>Neoptera</taxon>
        <taxon>Endopterygota</taxon>
        <taxon>Hymenoptera</taxon>
        <taxon>Apocrita</taxon>
        <taxon>Aculeata</taxon>
        <taxon>Formicoidea</taxon>
        <taxon>Formicidae</taxon>
        <taxon>Myrmicinae</taxon>
        <taxon>Atta</taxon>
    </lineage>
</organism>
<keyword evidence="2" id="KW-0472">Membrane</keyword>
<protein>
    <submittedName>
        <fullName evidence="4">Putative saccharopine dehydrogenase</fullName>
    </submittedName>
</protein>
<dbReference type="FunFam" id="3.40.50.720:FF:000178">
    <property type="entry name" value="Saccharopine dehydrogenase-like oxidoreductase"/>
    <property type="match status" value="1"/>
</dbReference>
<dbReference type="InterPro" id="IPR036291">
    <property type="entry name" value="NAD(P)-bd_dom_sf"/>
</dbReference>
<dbReference type="GO" id="GO:0005886">
    <property type="term" value="C:plasma membrane"/>
    <property type="evidence" value="ECO:0007669"/>
    <property type="project" value="TreeGrafter"/>
</dbReference>
<dbReference type="InterPro" id="IPR005097">
    <property type="entry name" value="Sacchrp_dh_NADP-bd"/>
</dbReference>
<keyword evidence="2" id="KW-1133">Transmembrane helix</keyword>
<evidence type="ECO:0000259" key="3">
    <source>
        <dbReference type="Pfam" id="PF03435"/>
    </source>
</evidence>
<keyword evidence="2" id="KW-0812">Transmembrane</keyword>
<keyword evidence="5" id="KW-1185">Reference proteome</keyword>
<proteinExistence type="inferred from homology"/>
<name>A0A195AXT2_9HYME</name>
<feature type="domain" description="Saccharopine dehydrogenase NADP binding" evidence="3">
    <location>
        <begin position="67"/>
        <end position="195"/>
    </location>
</feature>
<dbReference type="SUPFAM" id="SSF51735">
    <property type="entry name" value="NAD(P)-binding Rossmann-fold domains"/>
    <property type="match status" value="1"/>
</dbReference>
<evidence type="ECO:0000256" key="2">
    <source>
        <dbReference type="SAM" id="Phobius"/>
    </source>
</evidence>
<dbReference type="Proteomes" id="UP000078540">
    <property type="component" value="Unassembled WGS sequence"/>
</dbReference>
<dbReference type="GO" id="GO:0009247">
    <property type="term" value="P:glycolipid biosynthetic process"/>
    <property type="evidence" value="ECO:0007669"/>
    <property type="project" value="TreeGrafter"/>
</dbReference>
<dbReference type="GO" id="GO:0005811">
    <property type="term" value="C:lipid droplet"/>
    <property type="evidence" value="ECO:0007669"/>
    <property type="project" value="TreeGrafter"/>
</dbReference>
<dbReference type="PANTHER" id="PTHR12286:SF5">
    <property type="entry name" value="SACCHAROPINE DEHYDROGENASE-LIKE OXIDOREDUCTASE"/>
    <property type="match status" value="1"/>
</dbReference>
<dbReference type="STRING" id="520822.A0A195AXT2"/>
<dbReference type="EMBL" id="KQ976711">
    <property type="protein sequence ID" value="KYM77011.1"/>
    <property type="molecule type" value="Genomic_DNA"/>
</dbReference>
<dbReference type="AlphaFoldDB" id="A0A195AXT2"/>
<accession>A0A195AXT2</accession>
<dbReference type="InterPro" id="IPR051276">
    <property type="entry name" value="Saccharopine_DH-like_oxidrdct"/>
</dbReference>
<gene>
    <name evidence="4" type="ORF">ALC53_12547</name>
</gene>
<dbReference type="Pfam" id="PF03435">
    <property type="entry name" value="Sacchrp_dh_NADP"/>
    <property type="match status" value="1"/>
</dbReference>